<accession>A0ACC0U4R0</accession>
<proteinExistence type="predicted"/>
<dbReference type="EMBL" id="JAGFNK010000201">
    <property type="protein sequence ID" value="KAI9459316.1"/>
    <property type="molecule type" value="Genomic_DNA"/>
</dbReference>
<feature type="non-terminal residue" evidence="1">
    <location>
        <position position="86"/>
    </location>
</feature>
<organism evidence="1 2">
    <name type="scientific">Russula earlei</name>
    <dbReference type="NCBI Taxonomy" id="71964"/>
    <lineage>
        <taxon>Eukaryota</taxon>
        <taxon>Fungi</taxon>
        <taxon>Dikarya</taxon>
        <taxon>Basidiomycota</taxon>
        <taxon>Agaricomycotina</taxon>
        <taxon>Agaricomycetes</taxon>
        <taxon>Russulales</taxon>
        <taxon>Russulaceae</taxon>
        <taxon>Russula</taxon>
    </lineage>
</organism>
<reference evidence="1" key="1">
    <citation type="submission" date="2021-03" db="EMBL/GenBank/DDBJ databases">
        <title>Evolutionary priming and transition to the ectomycorrhizal habit in an iconic lineage of mushroom-forming fungi: is preadaptation a requirement?</title>
        <authorList>
            <consortium name="DOE Joint Genome Institute"/>
            <person name="Looney B.P."/>
            <person name="Miyauchi S."/>
            <person name="Morin E."/>
            <person name="Drula E."/>
            <person name="Courty P.E."/>
            <person name="Chicoki N."/>
            <person name="Fauchery L."/>
            <person name="Kohler A."/>
            <person name="Kuo A."/>
            <person name="LaButti K."/>
            <person name="Pangilinan J."/>
            <person name="Lipzen A."/>
            <person name="Riley R."/>
            <person name="Andreopoulos W."/>
            <person name="He G."/>
            <person name="Johnson J."/>
            <person name="Barry K.W."/>
            <person name="Grigoriev I.V."/>
            <person name="Nagy L."/>
            <person name="Hibbett D."/>
            <person name="Henrissat B."/>
            <person name="Matheny P.B."/>
            <person name="Labbe J."/>
            <person name="Martin A.F."/>
        </authorList>
    </citation>
    <scope>NUCLEOTIDE SEQUENCE</scope>
    <source>
        <strain evidence="1">BPL698</strain>
    </source>
</reference>
<protein>
    <submittedName>
        <fullName evidence="1">Uncharacterized protein</fullName>
    </submittedName>
</protein>
<comment type="caution">
    <text evidence="1">The sequence shown here is derived from an EMBL/GenBank/DDBJ whole genome shotgun (WGS) entry which is preliminary data.</text>
</comment>
<dbReference type="Proteomes" id="UP001207468">
    <property type="component" value="Unassembled WGS sequence"/>
</dbReference>
<evidence type="ECO:0000313" key="2">
    <source>
        <dbReference type="Proteomes" id="UP001207468"/>
    </source>
</evidence>
<keyword evidence="2" id="KW-1185">Reference proteome</keyword>
<sequence length="86" mass="9587">RPHSIAELAELAKLTLGDDPKPFKAWLRTAENARRAAKSFQEQGDLESAFVEYAKAATIVLEKIPAHPDYRVLLSTTQRHNMGLVS</sequence>
<evidence type="ECO:0000313" key="1">
    <source>
        <dbReference type="EMBL" id="KAI9459316.1"/>
    </source>
</evidence>
<feature type="non-terminal residue" evidence="1">
    <location>
        <position position="1"/>
    </location>
</feature>
<name>A0ACC0U4R0_9AGAM</name>
<gene>
    <name evidence="1" type="ORF">F5148DRAFT_964366</name>
</gene>